<dbReference type="Pfam" id="PF13585">
    <property type="entry name" value="CHU_C"/>
    <property type="match status" value="1"/>
</dbReference>
<evidence type="ECO:0000313" key="1">
    <source>
        <dbReference type="EMBL" id="TDU34275.1"/>
    </source>
</evidence>
<comment type="caution">
    <text evidence="1">The sequence shown here is derived from an EMBL/GenBank/DDBJ whole genome shotgun (WGS) entry which is preliminary data.</text>
</comment>
<gene>
    <name evidence="1" type="ORF">BXY82_2938</name>
</gene>
<accession>A0A4R7PIS1</accession>
<dbReference type="InterPro" id="IPR026341">
    <property type="entry name" value="T9SS_type_B"/>
</dbReference>
<keyword evidence="2" id="KW-1185">Reference proteome</keyword>
<proteinExistence type="predicted"/>
<evidence type="ECO:0000313" key="2">
    <source>
        <dbReference type="Proteomes" id="UP000294689"/>
    </source>
</evidence>
<name>A0A4R7PIS1_9FLAO</name>
<dbReference type="EMBL" id="SOBW01000010">
    <property type="protein sequence ID" value="TDU34275.1"/>
    <property type="molecule type" value="Genomic_DNA"/>
</dbReference>
<organism evidence="1 2">
    <name type="scientific">Gelidibacter sediminis</name>
    <dbReference type="NCBI Taxonomy" id="1608710"/>
    <lineage>
        <taxon>Bacteria</taxon>
        <taxon>Pseudomonadati</taxon>
        <taxon>Bacteroidota</taxon>
        <taxon>Flavobacteriia</taxon>
        <taxon>Flavobacteriales</taxon>
        <taxon>Flavobacteriaceae</taxon>
        <taxon>Gelidibacter</taxon>
    </lineage>
</organism>
<dbReference type="AlphaFoldDB" id="A0A4R7PIS1"/>
<sequence>MDLQSNNTIQIKSYRLMKKSLLHISAFLLFTVGVMAQTSNEGMLYVSEGTKLSTLERFDNLSTGQFYNDGDVLIYSHFKNDGIVDFYQNTGLTRFIGSANQQLSGSKTSFLYNAFFDNTSSSVPFEILGTIDISGEANLFAGILDADNFGGEVIFNTDGYHVNTSNDSHVDGPVKKAGNKEFTFPIGDGGFYRQAGISAPANATALFEGKYFYENSNTMYPHNLRAGVIEEIDNQEYWTIEKQSAADENMLITLSWNESTTPQSMVEAAEQGALTIVRWNAETNMWVDEGGAIDLANNTVTTAVYGFGVVTLGRVKKDLILPCGLVIYNSVTPNNDGLNDTFLIDQSNNECAKNIKVQVFNRWGVKVFETNNYGVNGNVFSGYSSGRLTLNDSEHLPSGTYYYVIEYQYGPDAEKNFHKQAGYLYLSAN</sequence>
<protein>
    <submittedName>
        <fullName evidence="1">Gliding motility-associated-like protein</fullName>
    </submittedName>
</protein>
<dbReference type="Proteomes" id="UP000294689">
    <property type="component" value="Unassembled WGS sequence"/>
</dbReference>
<dbReference type="NCBIfam" id="TIGR04131">
    <property type="entry name" value="Bac_Flav_CTERM"/>
    <property type="match status" value="1"/>
</dbReference>
<reference evidence="1 2" key="1">
    <citation type="submission" date="2019-03" db="EMBL/GenBank/DDBJ databases">
        <title>Genomic Encyclopedia of Archaeal and Bacterial Type Strains, Phase II (KMG-II): from individual species to whole genera.</title>
        <authorList>
            <person name="Goeker M."/>
        </authorList>
    </citation>
    <scope>NUCLEOTIDE SEQUENCE [LARGE SCALE GENOMIC DNA]</scope>
    <source>
        <strain evidence="1 2">DSM 28135</strain>
    </source>
</reference>